<protein>
    <submittedName>
        <fullName evidence="2">Uncharacterized protein</fullName>
    </submittedName>
</protein>
<keyword evidence="1" id="KW-1185">Reference proteome</keyword>
<dbReference type="AlphaFoldDB" id="A0A1I7WM62"/>
<accession>A0A1I7WM62</accession>
<proteinExistence type="predicted"/>
<name>A0A1I7WM62_HETBA</name>
<evidence type="ECO:0000313" key="2">
    <source>
        <dbReference type="WBParaSite" id="Hba_06241"/>
    </source>
</evidence>
<dbReference type="Proteomes" id="UP000095283">
    <property type="component" value="Unplaced"/>
</dbReference>
<sequence length="272" mass="31322">MFFSKINLDNEYLVTRKWHNMKTFYTSKLSILYFNYRFGFNIKLWFLSIKFPYSLLMKERTSQIQGNIMRIQVHQKRRKFIYRFHFSYLPQLRPRKLENSKAQKKVAAGSRIPAWDTVRAVLLSLLNFRKSAVILGGNRSAGSVLLCSQEIPSVYASRFIAKTRSMTQDTFLIGQHTQLTLFAFLAQNKIVRIDRSTEECQCPRTVRLENSEERKCTGEFSFLFFSALLSSGLLPQGSSPTFPWGGEGIILDASEAFGTAVLNCFRSSSSPR</sequence>
<dbReference type="WBParaSite" id="Hba_06241">
    <property type="protein sequence ID" value="Hba_06241"/>
    <property type="gene ID" value="Hba_06241"/>
</dbReference>
<reference evidence="2" key="1">
    <citation type="submission" date="2016-11" db="UniProtKB">
        <authorList>
            <consortium name="WormBaseParasite"/>
        </authorList>
    </citation>
    <scope>IDENTIFICATION</scope>
</reference>
<organism evidence="1 2">
    <name type="scientific">Heterorhabditis bacteriophora</name>
    <name type="common">Entomopathogenic nematode worm</name>
    <dbReference type="NCBI Taxonomy" id="37862"/>
    <lineage>
        <taxon>Eukaryota</taxon>
        <taxon>Metazoa</taxon>
        <taxon>Ecdysozoa</taxon>
        <taxon>Nematoda</taxon>
        <taxon>Chromadorea</taxon>
        <taxon>Rhabditida</taxon>
        <taxon>Rhabditina</taxon>
        <taxon>Rhabditomorpha</taxon>
        <taxon>Strongyloidea</taxon>
        <taxon>Heterorhabditidae</taxon>
        <taxon>Heterorhabditis</taxon>
    </lineage>
</organism>
<evidence type="ECO:0000313" key="1">
    <source>
        <dbReference type="Proteomes" id="UP000095283"/>
    </source>
</evidence>